<evidence type="ECO:0000313" key="2">
    <source>
        <dbReference type="EMBL" id="MCB6183987.1"/>
    </source>
</evidence>
<accession>A0ABS8D762</accession>
<evidence type="ECO:0000256" key="1">
    <source>
        <dbReference type="SAM" id="MobiDB-lite"/>
    </source>
</evidence>
<reference evidence="2" key="1">
    <citation type="submission" date="2021-10" db="EMBL/GenBank/DDBJ databases">
        <title>The complete genome sequence of Leeia sp. TBRC 13508.</title>
        <authorList>
            <person name="Charoenyingcharoen P."/>
            <person name="Yukphan P."/>
        </authorList>
    </citation>
    <scope>NUCLEOTIDE SEQUENCE</scope>
    <source>
        <strain evidence="2">TBRC 13508</strain>
    </source>
</reference>
<keyword evidence="3" id="KW-1185">Reference proteome</keyword>
<comment type="caution">
    <text evidence="2">The sequence shown here is derived from an EMBL/GenBank/DDBJ whole genome shotgun (WGS) entry which is preliminary data.</text>
</comment>
<evidence type="ECO:0008006" key="4">
    <source>
        <dbReference type="Google" id="ProtNLM"/>
    </source>
</evidence>
<proteinExistence type="predicted"/>
<dbReference type="Proteomes" id="UP001165395">
    <property type="component" value="Unassembled WGS sequence"/>
</dbReference>
<sequence>MSESSPPFADFFQTKIAPEELPMLQPLLGARDLLGTFIALFRGGEEEVIIRLLVLREIGARADAPRWSPQDLQQHFAYLNPVKLETVLKRLREHGLLIWDGDSGLYELSDPARAALASLSTLLGFASKPDLELDYLTSQVAAGQSVGQVSQEAMKHLLAALNKLYQEFTDALESQSEIRIQAAQGKLERVWQSVEKATAVARTIYTDDATPGDLLSTAQAISLSQSRLLNLMGTFKRRLAQLQQQRVHLGHSGLTTHDITQWLRQRSQNELAHFLFEQLPVLPDPVFVTTDELLDVAEFELIDKDRSQEATFELPAATTAQDTQIQEEVSLLAATRFFERLTDIDKPTTLGEALVTNDYATTAYRLSLLSLLGDPDSEVDHSIVADLAALPLTLEASGEVELLPEHPAVSRISLGRLTPKNYVEPEVPSTDETSPSPETP</sequence>
<feature type="compositionally biased region" description="Polar residues" evidence="1">
    <location>
        <begin position="430"/>
        <end position="440"/>
    </location>
</feature>
<gene>
    <name evidence="2" type="ORF">LIN78_10570</name>
</gene>
<dbReference type="RefSeq" id="WP_227180766.1">
    <property type="nucleotide sequence ID" value="NZ_JAJBZT010000005.1"/>
</dbReference>
<dbReference type="EMBL" id="JAJBZT010000005">
    <property type="protein sequence ID" value="MCB6183987.1"/>
    <property type="molecule type" value="Genomic_DNA"/>
</dbReference>
<protein>
    <recommendedName>
        <fullName evidence="4">DUF3375 domain-containing protein</fullName>
    </recommendedName>
</protein>
<name>A0ABS8D762_9NEIS</name>
<evidence type="ECO:0000313" key="3">
    <source>
        <dbReference type="Proteomes" id="UP001165395"/>
    </source>
</evidence>
<organism evidence="2 3">
    <name type="scientific">Leeia speluncae</name>
    <dbReference type="NCBI Taxonomy" id="2884804"/>
    <lineage>
        <taxon>Bacteria</taxon>
        <taxon>Pseudomonadati</taxon>
        <taxon>Pseudomonadota</taxon>
        <taxon>Betaproteobacteria</taxon>
        <taxon>Neisseriales</taxon>
        <taxon>Leeiaceae</taxon>
        <taxon>Leeia</taxon>
    </lineage>
</organism>
<feature type="region of interest" description="Disordered" evidence="1">
    <location>
        <begin position="415"/>
        <end position="440"/>
    </location>
</feature>